<feature type="domain" description="SRR1-like" evidence="3">
    <location>
        <begin position="237"/>
        <end position="395"/>
    </location>
</feature>
<feature type="compositionally biased region" description="Polar residues" evidence="2">
    <location>
        <begin position="163"/>
        <end position="180"/>
    </location>
</feature>
<organism evidence="4 5">
    <name type="scientific">Patiria miniata</name>
    <name type="common">Bat star</name>
    <name type="synonym">Asterina miniata</name>
    <dbReference type="NCBI Taxonomy" id="46514"/>
    <lineage>
        <taxon>Eukaryota</taxon>
        <taxon>Metazoa</taxon>
        <taxon>Echinodermata</taxon>
        <taxon>Eleutherozoa</taxon>
        <taxon>Asterozoa</taxon>
        <taxon>Asteroidea</taxon>
        <taxon>Valvatacea</taxon>
        <taxon>Valvatida</taxon>
        <taxon>Asterinidae</taxon>
        <taxon>Patiria</taxon>
    </lineage>
</organism>
<dbReference type="OMA" id="CGIRTEH"/>
<accession>A0A913ZZH3</accession>
<dbReference type="Pfam" id="PF07985">
    <property type="entry name" value="SRR1"/>
    <property type="match status" value="1"/>
</dbReference>
<evidence type="ECO:0000256" key="1">
    <source>
        <dbReference type="ARBA" id="ARBA00009856"/>
    </source>
</evidence>
<dbReference type="InterPro" id="IPR040044">
    <property type="entry name" value="SRR1L"/>
</dbReference>
<dbReference type="OrthoDB" id="551431at2759"/>
<evidence type="ECO:0000313" key="4">
    <source>
        <dbReference type="EnsemblMetazoa" id="XP_038056730.1"/>
    </source>
</evidence>
<comment type="similarity">
    <text evidence="1">Belongs to the SRR1 family.</text>
</comment>
<dbReference type="AlphaFoldDB" id="A0A913ZZH3"/>
<dbReference type="RefSeq" id="XP_038056730.1">
    <property type="nucleotide sequence ID" value="XM_038200802.1"/>
</dbReference>
<dbReference type="GO" id="GO:0005737">
    <property type="term" value="C:cytoplasm"/>
    <property type="evidence" value="ECO:0007669"/>
    <property type="project" value="TreeGrafter"/>
</dbReference>
<name>A0A913ZZH3_PATMI</name>
<proteinExistence type="inferred from homology"/>
<dbReference type="Proteomes" id="UP000887568">
    <property type="component" value="Unplaced"/>
</dbReference>
<dbReference type="EnsemblMetazoa" id="XM_038200802.1">
    <property type="protein sequence ID" value="XP_038056730.1"/>
    <property type="gene ID" value="LOC119728529"/>
</dbReference>
<evidence type="ECO:0000259" key="3">
    <source>
        <dbReference type="Pfam" id="PF07985"/>
    </source>
</evidence>
<dbReference type="GeneID" id="119728529"/>
<dbReference type="PANTHER" id="PTHR28626:SF3">
    <property type="entry name" value="SRR1-LIKE PROTEIN"/>
    <property type="match status" value="1"/>
</dbReference>
<dbReference type="InterPro" id="IPR012942">
    <property type="entry name" value="SRR1-like"/>
</dbReference>
<evidence type="ECO:0000256" key="2">
    <source>
        <dbReference type="SAM" id="MobiDB-lite"/>
    </source>
</evidence>
<dbReference type="GO" id="GO:0005634">
    <property type="term" value="C:nucleus"/>
    <property type="evidence" value="ECO:0007669"/>
    <property type="project" value="TreeGrafter"/>
</dbReference>
<protein>
    <recommendedName>
        <fullName evidence="3">SRR1-like domain-containing protein</fullName>
    </recommendedName>
</protein>
<reference evidence="4" key="1">
    <citation type="submission" date="2022-11" db="UniProtKB">
        <authorList>
            <consortium name="EnsemblMetazoa"/>
        </authorList>
    </citation>
    <scope>IDENTIFICATION</scope>
</reference>
<sequence length="430" mass="48074">MSDGRDADGFTLVGRKRRGKTPTFAQSERSFVREESHDNLKIVQSIESGRNVDKAVVENKILLARDELQISEFYRIFRVSLFESLKELSTALTEKGNVNITDESHEQASPSPETQSNVFQVLESSPRNLLDGADVGPRTTSCPEYGEDEQLSIRTDCNKDAQKFSSNIGPTSKLESSSSEDGFLGDLRDEVTKVKGQASAEVTGQPSGEVRGQASGEVRGQASGEVTGQASAEVFGQPVQIVVCYGLGNFSDCAIARYQLALLLLICDSLKVKSSNCHLYDPRFTAEEMQVLMSLGLKIIPQNEECKRTATEPTLFYMPHCGKPLYNNLLWANWSIKGLANVVIIGNSFNNIQERLPSRVLQDFSYLQQIIRHTREVSVKNNFRFPDIFNDTSIHLFPSERLWTLPNAFWDRDDEPRYDPDTAIEIILSK</sequence>
<feature type="region of interest" description="Disordered" evidence="2">
    <location>
        <begin position="126"/>
        <end position="147"/>
    </location>
</feature>
<evidence type="ECO:0000313" key="5">
    <source>
        <dbReference type="Proteomes" id="UP000887568"/>
    </source>
</evidence>
<feature type="region of interest" description="Disordered" evidence="2">
    <location>
        <begin position="162"/>
        <end position="183"/>
    </location>
</feature>
<keyword evidence="5" id="KW-1185">Reference proteome</keyword>
<dbReference type="PANTHER" id="PTHR28626">
    <property type="entry name" value="SRR1-LIKE PROTEIN"/>
    <property type="match status" value="1"/>
</dbReference>